<organism evidence="2 3">
    <name type="scientific">Trichomalopsis sarcophagae</name>
    <dbReference type="NCBI Taxonomy" id="543379"/>
    <lineage>
        <taxon>Eukaryota</taxon>
        <taxon>Metazoa</taxon>
        <taxon>Ecdysozoa</taxon>
        <taxon>Arthropoda</taxon>
        <taxon>Hexapoda</taxon>
        <taxon>Insecta</taxon>
        <taxon>Pterygota</taxon>
        <taxon>Neoptera</taxon>
        <taxon>Endopterygota</taxon>
        <taxon>Hymenoptera</taxon>
        <taxon>Apocrita</taxon>
        <taxon>Proctotrupomorpha</taxon>
        <taxon>Chalcidoidea</taxon>
        <taxon>Pteromalidae</taxon>
        <taxon>Pteromalinae</taxon>
        <taxon>Trichomalopsis</taxon>
    </lineage>
</organism>
<reference evidence="2 3" key="1">
    <citation type="journal article" date="2017" name="Curr. Biol.">
        <title>The Evolution of Venom by Co-option of Single-Copy Genes.</title>
        <authorList>
            <person name="Martinson E.O."/>
            <person name="Mrinalini"/>
            <person name="Kelkar Y.D."/>
            <person name="Chang C.H."/>
            <person name="Werren J.H."/>
        </authorList>
    </citation>
    <scope>NUCLEOTIDE SEQUENCE [LARGE SCALE GENOMIC DNA]</scope>
    <source>
        <strain evidence="2 3">Alberta</strain>
        <tissue evidence="2">Whole body</tissue>
    </source>
</reference>
<dbReference type="Proteomes" id="UP000215335">
    <property type="component" value="Unassembled WGS sequence"/>
</dbReference>
<feature type="region of interest" description="Disordered" evidence="1">
    <location>
        <begin position="142"/>
        <end position="164"/>
    </location>
</feature>
<gene>
    <name evidence="2" type="ORF">TSAR_005371</name>
</gene>
<accession>A0A232EKY5</accession>
<sequence length="190" mass="20953">MASFKFRDLEIFTGSQTFFVIIQVKTSEEQSSDVTLTEDNSNDTSDASPIPLRKRSILLSLIENDLKSESDIDSEEVFNSVKSGLPVQTKPTKSILKTAMKDSSSSSSEGELLNLQLHFTMRRSVPGQVCNEEELHELSRFEKDSTNDARSERRGAGFGGREGPGNNVLPKVLAMLGQLYEITPGNFSGE</sequence>
<name>A0A232EKY5_9HYME</name>
<dbReference type="AlphaFoldDB" id="A0A232EKY5"/>
<evidence type="ECO:0000313" key="2">
    <source>
        <dbReference type="EMBL" id="OXU19023.1"/>
    </source>
</evidence>
<feature type="region of interest" description="Disordered" evidence="1">
    <location>
        <begin position="30"/>
        <end position="49"/>
    </location>
</feature>
<dbReference type="EMBL" id="NNAY01003672">
    <property type="protein sequence ID" value="OXU19023.1"/>
    <property type="molecule type" value="Genomic_DNA"/>
</dbReference>
<comment type="caution">
    <text evidence="2">The sequence shown here is derived from an EMBL/GenBank/DDBJ whole genome shotgun (WGS) entry which is preliminary data.</text>
</comment>
<proteinExistence type="predicted"/>
<keyword evidence="3" id="KW-1185">Reference proteome</keyword>
<evidence type="ECO:0000256" key="1">
    <source>
        <dbReference type="SAM" id="MobiDB-lite"/>
    </source>
</evidence>
<protein>
    <submittedName>
        <fullName evidence="2">Uncharacterized protein</fullName>
    </submittedName>
</protein>
<feature type="compositionally biased region" description="Polar residues" evidence="1">
    <location>
        <begin position="32"/>
        <end position="47"/>
    </location>
</feature>
<evidence type="ECO:0000313" key="3">
    <source>
        <dbReference type="Proteomes" id="UP000215335"/>
    </source>
</evidence>
<feature type="compositionally biased region" description="Basic and acidic residues" evidence="1">
    <location>
        <begin position="142"/>
        <end position="155"/>
    </location>
</feature>